<evidence type="ECO:0000313" key="3">
    <source>
        <dbReference type="Proteomes" id="UP001551329"/>
    </source>
</evidence>
<evidence type="ECO:0000313" key="2">
    <source>
        <dbReference type="EMBL" id="MEU7073986.1"/>
    </source>
</evidence>
<proteinExistence type="predicted"/>
<dbReference type="Proteomes" id="UP001551329">
    <property type="component" value="Unassembled WGS sequence"/>
</dbReference>
<organism evidence="2 3">
    <name type="scientific">Streptomyces narbonensis</name>
    <dbReference type="NCBI Taxonomy" id="67333"/>
    <lineage>
        <taxon>Bacteria</taxon>
        <taxon>Bacillati</taxon>
        <taxon>Actinomycetota</taxon>
        <taxon>Actinomycetes</taxon>
        <taxon>Kitasatosporales</taxon>
        <taxon>Streptomycetaceae</taxon>
        <taxon>Streptomyces</taxon>
    </lineage>
</organism>
<dbReference type="RefSeq" id="WP_358477194.1">
    <property type="nucleotide sequence ID" value="NZ_JBEZAE010000023.1"/>
</dbReference>
<evidence type="ECO:0008006" key="4">
    <source>
        <dbReference type="Google" id="ProtNLM"/>
    </source>
</evidence>
<sequence length="104" mass="11224">MKRSFVRLTLAFTAVLGLTGLGSVGTAAAEPAATDTAAVTTEYFSGFGTGSSAWTAEYSAYNDAYTKASFAGYPRYTCFQSGIPYTRQISQYMYWSNATVRCTK</sequence>
<gene>
    <name evidence="2" type="ORF">AB0A88_28125</name>
</gene>
<accession>A0ABV3CGS3</accession>
<comment type="caution">
    <text evidence="2">The sequence shown here is derived from an EMBL/GenBank/DDBJ whole genome shotgun (WGS) entry which is preliminary data.</text>
</comment>
<feature type="signal peptide" evidence="1">
    <location>
        <begin position="1"/>
        <end position="29"/>
    </location>
</feature>
<dbReference type="EMBL" id="JBEZAE010000023">
    <property type="protein sequence ID" value="MEU7073986.1"/>
    <property type="molecule type" value="Genomic_DNA"/>
</dbReference>
<reference evidence="2 3" key="1">
    <citation type="submission" date="2024-06" db="EMBL/GenBank/DDBJ databases">
        <title>The Natural Products Discovery Center: Release of the First 8490 Sequenced Strains for Exploring Actinobacteria Biosynthetic Diversity.</title>
        <authorList>
            <person name="Kalkreuter E."/>
            <person name="Kautsar S.A."/>
            <person name="Yang D."/>
            <person name="Bader C.D."/>
            <person name="Teijaro C.N."/>
            <person name="Fluegel L."/>
            <person name="Davis C.M."/>
            <person name="Simpson J.R."/>
            <person name="Lauterbach L."/>
            <person name="Steele A.D."/>
            <person name="Gui C."/>
            <person name="Meng S."/>
            <person name="Li G."/>
            <person name="Viehrig K."/>
            <person name="Ye F."/>
            <person name="Su P."/>
            <person name="Kiefer A.F."/>
            <person name="Nichols A."/>
            <person name="Cepeda A.J."/>
            <person name="Yan W."/>
            <person name="Fan B."/>
            <person name="Jiang Y."/>
            <person name="Adhikari A."/>
            <person name="Zheng C.-J."/>
            <person name="Schuster L."/>
            <person name="Cowan T.M."/>
            <person name="Smanski M.J."/>
            <person name="Chevrette M.G."/>
            <person name="De Carvalho L.P.S."/>
            <person name="Shen B."/>
        </authorList>
    </citation>
    <scope>NUCLEOTIDE SEQUENCE [LARGE SCALE GENOMIC DNA]</scope>
    <source>
        <strain evidence="2 3">NPDC045974</strain>
    </source>
</reference>
<feature type="chain" id="PRO_5046947511" description="Lectin-like protein BA14k" evidence="1">
    <location>
        <begin position="30"/>
        <end position="104"/>
    </location>
</feature>
<protein>
    <recommendedName>
        <fullName evidence="4">Lectin-like protein BA14k</fullName>
    </recommendedName>
</protein>
<name>A0ABV3CGS3_9ACTN</name>
<keyword evidence="3" id="KW-1185">Reference proteome</keyword>
<evidence type="ECO:0000256" key="1">
    <source>
        <dbReference type="SAM" id="SignalP"/>
    </source>
</evidence>
<keyword evidence="1" id="KW-0732">Signal</keyword>